<evidence type="ECO:0000256" key="1">
    <source>
        <dbReference type="SAM" id="MobiDB-lite"/>
    </source>
</evidence>
<keyword evidence="3" id="KW-1185">Reference proteome</keyword>
<comment type="caution">
    <text evidence="2">The sequence shown here is derived from an EMBL/GenBank/DDBJ whole genome shotgun (WGS) entry which is preliminary data.</text>
</comment>
<dbReference type="Proteomes" id="UP001335648">
    <property type="component" value="Unassembled WGS sequence"/>
</dbReference>
<gene>
    <name evidence="2" type="ORF">CesoFtcFv8_023342</name>
</gene>
<sequence length="85" mass="9048">MAAVGDQAQVAVALMSTAMKNAEKRRGGCGVVGCREPGLSTNSDLSSTPGSVRVDFSEDSRSAKPRGHTDAVDYHRRTEPRCPRT</sequence>
<protein>
    <submittedName>
        <fullName evidence="2">Uncharacterized protein</fullName>
    </submittedName>
</protein>
<feature type="compositionally biased region" description="Polar residues" evidence="1">
    <location>
        <begin position="39"/>
        <end position="50"/>
    </location>
</feature>
<proteinExistence type="predicted"/>
<name>A0AAN8B8X6_9TELE</name>
<evidence type="ECO:0000313" key="2">
    <source>
        <dbReference type="EMBL" id="KAK5880302.1"/>
    </source>
</evidence>
<feature type="compositionally biased region" description="Basic and acidic residues" evidence="1">
    <location>
        <begin position="55"/>
        <end position="85"/>
    </location>
</feature>
<accession>A0AAN8B8X6</accession>
<reference evidence="2 3" key="1">
    <citation type="journal article" date="2023" name="Mol. Biol. Evol.">
        <title>Genomics of Secondarily Temperate Adaptation in the Only Non-Antarctic Icefish.</title>
        <authorList>
            <person name="Rivera-Colon A.G."/>
            <person name="Rayamajhi N."/>
            <person name="Minhas B.F."/>
            <person name="Madrigal G."/>
            <person name="Bilyk K.T."/>
            <person name="Yoon V."/>
            <person name="Hune M."/>
            <person name="Gregory S."/>
            <person name="Cheng C.H.C."/>
            <person name="Catchen J.M."/>
        </authorList>
    </citation>
    <scope>NUCLEOTIDE SEQUENCE [LARGE SCALE GENOMIC DNA]</scope>
    <source>
        <strain evidence="2">JC2023a</strain>
    </source>
</reference>
<dbReference type="EMBL" id="JAULUE010002064">
    <property type="protein sequence ID" value="KAK5880302.1"/>
    <property type="molecule type" value="Genomic_DNA"/>
</dbReference>
<dbReference type="AlphaFoldDB" id="A0AAN8B8X6"/>
<feature type="region of interest" description="Disordered" evidence="1">
    <location>
        <begin position="21"/>
        <end position="85"/>
    </location>
</feature>
<organism evidence="2 3">
    <name type="scientific">Champsocephalus esox</name>
    <name type="common">pike icefish</name>
    <dbReference type="NCBI Taxonomy" id="159716"/>
    <lineage>
        <taxon>Eukaryota</taxon>
        <taxon>Metazoa</taxon>
        <taxon>Chordata</taxon>
        <taxon>Craniata</taxon>
        <taxon>Vertebrata</taxon>
        <taxon>Euteleostomi</taxon>
        <taxon>Actinopterygii</taxon>
        <taxon>Neopterygii</taxon>
        <taxon>Teleostei</taxon>
        <taxon>Neoteleostei</taxon>
        <taxon>Acanthomorphata</taxon>
        <taxon>Eupercaria</taxon>
        <taxon>Perciformes</taxon>
        <taxon>Notothenioidei</taxon>
        <taxon>Channichthyidae</taxon>
        <taxon>Champsocephalus</taxon>
    </lineage>
</organism>
<evidence type="ECO:0000313" key="3">
    <source>
        <dbReference type="Proteomes" id="UP001335648"/>
    </source>
</evidence>